<name>A0A8H7VZ32_9HELO</name>
<dbReference type="EMBL" id="JAFJYH010000535">
    <property type="protein sequence ID" value="KAG4411025.1"/>
    <property type="molecule type" value="Genomic_DNA"/>
</dbReference>
<reference evidence="1" key="1">
    <citation type="submission" date="2021-02" db="EMBL/GenBank/DDBJ databases">
        <title>Genome sequence Cadophora malorum strain M34.</title>
        <authorList>
            <person name="Stefanovic E."/>
            <person name="Vu D."/>
            <person name="Scully C."/>
            <person name="Dijksterhuis J."/>
            <person name="Roader J."/>
            <person name="Houbraken J."/>
        </authorList>
    </citation>
    <scope>NUCLEOTIDE SEQUENCE</scope>
    <source>
        <strain evidence="1">M34</strain>
    </source>
</reference>
<dbReference type="Proteomes" id="UP000664132">
    <property type="component" value="Unassembled WGS sequence"/>
</dbReference>
<evidence type="ECO:0000313" key="2">
    <source>
        <dbReference type="Proteomes" id="UP000664132"/>
    </source>
</evidence>
<protein>
    <submittedName>
        <fullName evidence="1">Uncharacterized protein</fullName>
    </submittedName>
</protein>
<proteinExistence type="predicted"/>
<comment type="caution">
    <text evidence="1">The sequence shown here is derived from an EMBL/GenBank/DDBJ whole genome shotgun (WGS) entry which is preliminary data.</text>
</comment>
<organism evidence="1 2">
    <name type="scientific">Cadophora malorum</name>
    <dbReference type="NCBI Taxonomy" id="108018"/>
    <lineage>
        <taxon>Eukaryota</taxon>
        <taxon>Fungi</taxon>
        <taxon>Dikarya</taxon>
        <taxon>Ascomycota</taxon>
        <taxon>Pezizomycotina</taxon>
        <taxon>Leotiomycetes</taxon>
        <taxon>Helotiales</taxon>
        <taxon>Ploettnerulaceae</taxon>
        <taxon>Cadophora</taxon>
    </lineage>
</organism>
<accession>A0A8H7VZ32</accession>
<dbReference type="AlphaFoldDB" id="A0A8H7VZ32"/>
<gene>
    <name evidence="1" type="ORF">IFR04_015843</name>
</gene>
<evidence type="ECO:0000313" key="1">
    <source>
        <dbReference type="EMBL" id="KAG4411025.1"/>
    </source>
</evidence>
<dbReference type="OrthoDB" id="10551068at2759"/>
<sequence>MDSPPGFPLFPKLASELRLRIVNDSIPLLIPIFKSSSLEHVPHRSREAGLTERFQWKYAFPVLSTPSEEIIVIIDRNIHFLATPPSTFPTQIVFNYDLSATFAPRAPPPINREVNYEFQRRYRVVLDLLPDIHSPVPAPPSLYALFNILQSPPSLSILARFVGFDQILRLSTPLEQPVMNGLRFLTRWLFTGLPLTCNDSRSSGALTNPNAALTSQTRSITTDLTYDSPSDMLHARRQALAVSPPVRSGDTESAQNLLRTTRVILVHGPIDENLDVEIMGLFGEREEKLGEEGLLEQSEYSLLRKRLLIWWMA</sequence>
<keyword evidence="2" id="KW-1185">Reference proteome</keyword>